<feature type="region of interest" description="Disordered" evidence="1">
    <location>
        <begin position="140"/>
        <end position="183"/>
    </location>
</feature>
<dbReference type="SMART" id="SM00271">
    <property type="entry name" value="DnaJ"/>
    <property type="match status" value="1"/>
</dbReference>
<dbReference type="Gene3D" id="1.10.287.110">
    <property type="entry name" value="DnaJ domain"/>
    <property type="match status" value="1"/>
</dbReference>
<evidence type="ECO:0000313" key="4">
    <source>
        <dbReference type="Proteomes" id="UP000593562"/>
    </source>
</evidence>
<dbReference type="PROSITE" id="PS50076">
    <property type="entry name" value="DNAJ_2"/>
    <property type="match status" value="1"/>
</dbReference>
<dbReference type="SUPFAM" id="SSF46565">
    <property type="entry name" value="Chaperone J-domain"/>
    <property type="match status" value="1"/>
</dbReference>
<dbReference type="InterPro" id="IPR024593">
    <property type="entry name" value="DUF3444"/>
</dbReference>
<dbReference type="CDD" id="cd06257">
    <property type="entry name" value="DnaJ"/>
    <property type="match status" value="1"/>
</dbReference>
<dbReference type="InterPro" id="IPR001623">
    <property type="entry name" value="DnaJ_domain"/>
</dbReference>
<dbReference type="PANTHER" id="PTHR44137">
    <property type="entry name" value="BNAC03G44070D PROTEIN"/>
    <property type="match status" value="1"/>
</dbReference>
<reference evidence="3 4" key="1">
    <citation type="journal article" date="2020" name="Nat. Commun.">
        <title>Genome of Tripterygium wilfordii and identification of cytochrome P450 involved in triptolide biosynthesis.</title>
        <authorList>
            <person name="Tu L."/>
            <person name="Su P."/>
            <person name="Zhang Z."/>
            <person name="Gao L."/>
            <person name="Wang J."/>
            <person name="Hu T."/>
            <person name="Zhou J."/>
            <person name="Zhang Y."/>
            <person name="Zhao Y."/>
            <person name="Liu Y."/>
            <person name="Song Y."/>
            <person name="Tong Y."/>
            <person name="Lu Y."/>
            <person name="Yang J."/>
            <person name="Xu C."/>
            <person name="Jia M."/>
            <person name="Peters R.J."/>
            <person name="Huang L."/>
            <person name="Gao W."/>
        </authorList>
    </citation>
    <scope>NUCLEOTIDE SEQUENCE [LARGE SCALE GENOMIC DNA]</scope>
    <source>
        <strain evidence="4">cv. XIE 37</strain>
        <tissue evidence="3">Leaf</tissue>
    </source>
</reference>
<dbReference type="Pfam" id="PF23551">
    <property type="entry name" value="Zn_ribbon_20"/>
    <property type="match status" value="1"/>
</dbReference>
<accession>A0A7J7CBJ5</accession>
<dbReference type="EMBL" id="JAAARO010000019">
    <property type="protein sequence ID" value="KAF5731237.1"/>
    <property type="molecule type" value="Genomic_DNA"/>
</dbReference>
<feature type="compositionally biased region" description="Basic residues" evidence="1">
    <location>
        <begin position="157"/>
        <end position="168"/>
    </location>
</feature>
<feature type="compositionally biased region" description="Polar residues" evidence="1">
    <location>
        <begin position="231"/>
        <end position="244"/>
    </location>
</feature>
<sequence>MECNKDEALRAKDIAERKFMEKDFSGAKKFALKAQNLYSGLEGLSHMLTILDVHISAEKRICGEVDWYAILGVTPWADDETIRKQYRKLALLLHPDKNKSVGADGAFKLVSEAWSLLSDGTKRAAYNLKLTPKVFQTTVPTQSGVPSAPPRANGFHKFTKGTSRRKTHNNNIQAGPTTAPAPRKRTDTFWTMCNRCRTQYEYLRVYLNHTLLCPSCNKAFFATEKDPPPNVNKSANWSPHQQHQNSRHHPTNSNQFNVGRNSDAAQNLGPGEWGLFSRIAGVGGASASPSTTAQAASVVQQAHEKLKHDGAWAAAESESCHVLKRMADSVVSTEGPSKNRRGDNYGGDMRNQTVMGFGMGPAVESRMGSFGAQSAQSFFGIGNKHNSERELSLVDQRKILVGKALNAIHRKVGGWNLETEIKAVEKAKEKNTKKQKGVLNGDVHDVSQSRVANYGYQKSLHGFSAQDSEEEAHISIVVPDPDFHNFDSDRTESSFGEDQIWAAYDDNDGMPRYYVRIRKVISLKPFRMQISFLNSKSNSEFGPLEWVVSGFPKTCGVFRMGKIEISETLNSFSHKVSWKKGTRGTIDIYPTKGDIWALYRNWSPDWNEHTPDEVVHKYDMVEVLDEYDEEEGVSVAPLVKVPDFKTVFQKHMDPKEVRRIPKQEMFRFSHQVPSYLLTGKEANNAPKGYWELDPAATPLELLQVITDTSEAPLGETEKVVSDNGTA</sequence>
<proteinExistence type="predicted"/>
<dbReference type="Proteomes" id="UP000593562">
    <property type="component" value="Unassembled WGS sequence"/>
</dbReference>
<feature type="compositionally biased region" description="Polar residues" evidence="1">
    <location>
        <begin position="251"/>
        <end position="265"/>
    </location>
</feature>
<dbReference type="FunCoup" id="A0A7J7CBJ5">
    <property type="interactions" value="2315"/>
</dbReference>
<feature type="region of interest" description="Disordered" evidence="1">
    <location>
        <begin position="227"/>
        <end position="269"/>
    </location>
</feature>
<evidence type="ECO:0000313" key="3">
    <source>
        <dbReference type="EMBL" id="KAF5731237.1"/>
    </source>
</evidence>
<dbReference type="InterPro" id="IPR036869">
    <property type="entry name" value="J_dom_sf"/>
</dbReference>
<dbReference type="Pfam" id="PF11926">
    <property type="entry name" value="DUF3444"/>
    <property type="match status" value="1"/>
</dbReference>
<dbReference type="InParanoid" id="A0A7J7CBJ5"/>
<evidence type="ECO:0000256" key="1">
    <source>
        <dbReference type="SAM" id="MobiDB-lite"/>
    </source>
</evidence>
<protein>
    <submittedName>
        <fullName evidence="3">Heat shock protein binding protein putative isoform 1</fullName>
    </submittedName>
</protein>
<dbReference type="AlphaFoldDB" id="A0A7J7CBJ5"/>
<dbReference type="PRINTS" id="PR00625">
    <property type="entry name" value="JDOMAIN"/>
</dbReference>
<dbReference type="PROSITE" id="PS00636">
    <property type="entry name" value="DNAJ_1"/>
    <property type="match status" value="1"/>
</dbReference>
<comment type="caution">
    <text evidence="3">The sequence shown here is derived from an EMBL/GenBank/DDBJ whole genome shotgun (WGS) entry which is preliminary data.</text>
</comment>
<keyword evidence="4" id="KW-1185">Reference proteome</keyword>
<dbReference type="PANTHER" id="PTHR44137:SF32">
    <property type="entry name" value="DNAJ HEAT SHOCK AMINO-TERMINAL DOMAIN PROTEIN"/>
    <property type="match status" value="1"/>
</dbReference>
<keyword evidence="3" id="KW-0346">Stress response</keyword>
<name>A0A7J7CBJ5_TRIWF</name>
<dbReference type="InterPro" id="IPR018253">
    <property type="entry name" value="DnaJ_domain_CS"/>
</dbReference>
<evidence type="ECO:0000259" key="2">
    <source>
        <dbReference type="PROSITE" id="PS50076"/>
    </source>
</evidence>
<gene>
    <name evidence="3" type="ORF">HS088_TW19G00843</name>
</gene>
<dbReference type="Pfam" id="PF00226">
    <property type="entry name" value="DnaJ"/>
    <property type="match status" value="1"/>
</dbReference>
<dbReference type="InterPro" id="IPR056988">
    <property type="entry name" value="Zn_ribbon_pln"/>
</dbReference>
<organism evidence="3 4">
    <name type="scientific">Tripterygium wilfordii</name>
    <name type="common">Thunder God vine</name>
    <dbReference type="NCBI Taxonomy" id="458696"/>
    <lineage>
        <taxon>Eukaryota</taxon>
        <taxon>Viridiplantae</taxon>
        <taxon>Streptophyta</taxon>
        <taxon>Embryophyta</taxon>
        <taxon>Tracheophyta</taxon>
        <taxon>Spermatophyta</taxon>
        <taxon>Magnoliopsida</taxon>
        <taxon>eudicotyledons</taxon>
        <taxon>Gunneridae</taxon>
        <taxon>Pentapetalae</taxon>
        <taxon>rosids</taxon>
        <taxon>fabids</taxon>
        <taxon>Celastrales</taxon>
        <taxon>Celastraceae</taxon>
        <taxon>Tripterygium</taxon>
    </lineage>
</organism>
<dbReference type="OrthoDB" id="66964at2759"/>
<feature type="domain" description="J" evidence="2">
    <location>
        <begin position="66"/>
        <end position="130"/>
    </location>
</feature>